<dbReference type="RefSeq" id="WP_151156656.1">
    <property type="nucleotide sequence ID" value="NZ_VZRA01000002.1"/>
</dbReference>
<gene>
    <name evidence="1" type="ORF">F6V30_09030</name>
</gene>
<dbReference type="Proteomes" id="UP000798046">
    <property type="component" value="Unassembled WGS sequence"/>
</dbReference>
<sequence>MPKEKKERHQNRYQAIITQVFDSHYGNGITEFEFTRDEFMAIAENLGIVLPKNVGDVIYSFRYRNDLPQSITNTAADGLEWVIEGAGRARYRFKQVRLNRIVPREELLTIKVPDATPEIIAAYALSDEQALLARVRYNRLVDMFLGVTAFSLQNHLRTTVRGVGQIEIDEIYVGIDRHGRQFVVPVQAKGGSDKHGSVQTQQDISCCSEKFPDLICRAVSAQFMSDDRIAMFELTVQAGEIKVVDEKHYQLVPASSISPDDLRQYASRGANAQ</sequence>
<reference evidence="1 2" key="1">
    <citation type="journal article" date="2020" name="Microorganisms">
        <title>Description of Three Novel Members in the Family Geobacteraceae, Oryzomonas japonicum gen. nov., sp. nov., Oryzomonas sagensis sp. nov., and Oryzomonas ruber sp. nov.</title>
        <authorList>
            <person name="Xu Z."/>
            <person name="Masuda Y."/>
            <person name="Hayakawa C."/>
            <person name="Ushijima N."/>
            <person name="Kawano K."/>
            <person name="Shiratori Y."/>
            <person name="Senoo K."/>
            <person name="Itoh H."/>
        </authorList>
    </citation>
    <scope>NUCLEOTIDE SEQUENCE [LARGE SCALE GENOMIC DNA]</scope>
    <source>
        <strain evidence="1 2">Red100</strain>
    </source>
</reference>
<dbReference type="EMBL" id="VZRA01000002">
    <property type="protein sequence ID" value="KAB0670288.1"/>
    <property type="molecule type" value="Genomic_DNA"/>
</dbReference>
<evidence type="ECO:0000313" key="2">
    <source>
        <dbReference type="Proteomes" id="UP000798046"/>
    </source>
</evidence>
<keyword evidence="1" id="KW-0378">Hydrolase</keyword>
<keyword evidence="1" id="KW-0255">Endonuclease</keyword>
<dbReference type="GO" id="GO:0004519">
    <property type="term" value="F:endonuclease activity"/>
    <property type="evidence" value="ECO:0007669"/>
    <property type="project" value="UniProtKB-KW"/>
</dbReference>
<evidence type="ECO:0000313" key="1">
    <source>
        <dbReference type="EMBL" id="KAB0670288.1"/>
    </source>
</evidence>
<comment type="caution">
    <text evidence="1">The sequence shown here is derived from an EMBL/GenBank/DDBJ whole genome shotgun (WGS) entry which is preliminary data.</text>
</comment>
<organism evidence="1 2">
    <name type="scientific">Oryzomonas sagensis</name>
    <dbReference type="NCBI Taxonomy" id="2603857"/>
    <lineage>
        <taxon>Bacteria</taxon>
        <taxon>Pseudomonadati</taxon>
        <taxon>Thermodesulfobacteriota</taxon>
        <taxon>Desulfuromonadia</taxon>
        <taxon>Geobacterales</taxon>
        <taxon>Geobacteraceae</taxon>
        <taxon>Oryzomonas</taxon>
    </lineage>
</organism>
<keyword evidence="2" id="KW-1185">Reference proteome</keyword>
<keyword evidence="1" id="KW-0540">Nuclease</keyword>
<name>A0ABQ6TNR1_9BACT</name>
<proteinExistence type="predicted"/>
<accession>A0ABQ6TNR1</accession>
<protein>
    <submittedName>
        <fullName evidence="1">Endonuclease</fullName>
    </submittedName>
</protein>